<evidence type="ECO:0000313" key="2">
    <source>
        <dbReference type="EMBL" id="KAF2185956.1"/>
    </source>
</evidence>
<evidence type="ECO:0000313" key="3">
    <source>
        <dbReference type="Proteomes" id="UP000800200"/>
    </source>
</evidence>
<keyword evidence="3" id="KW-1185">Reference proteome</keyword>
<reference evidence="2" key="1">
    <citation type="journal article" date="2020" name="Stud. Mycol.">
        <title>101 Dothideomycetes genomes: a test case for predicting lifestyles and emergence of pathogens.</title>
        <authorList>
            <person name="Haridas S."/>
            <person name="Albert R."/>
            <person name="Binder M."/>
            <person name="Bloem J."/>
            <person name="Labutti K."/>
            <person name="Salamov A."/>
            <person name="Andreopoulos B."/>
            <person name="Baker S."/>
            <person name="Barry K."/>
            <person name="Bills G."/>
            <person name="Bluhm B."/>
            <person name="Cannon C."/>
            <person name="Castanera R."/>
            <person name="Culley D."/>
            <person name="Daum C."/>
            <person name="Ezra D."/>
            <person name="Gonzalez J."/>
            <person name="Henrissat B."/>
            <person name="Kuo A."/>
            <person name="Liang C."/>
            <person name="Lipzen A."/>
            <person name="Lutzoni F."/>
            <person name="Magnuson J."/>
            <person name="Mondo S."/>
            <person name="Nolan M."/>
            <person name="Ohm R."/>
            <person name="Pangilinan J."/>
            <person name="Park H.-J."/>
            <person name="Ramirez L."/>
            <person name="Alfaro M."/>
            <person name="Sun H."/>
            <person name="Tritt A."/>
            <person name="Yoshinaga Y."/>
            <person name="Zwiers L.-H."/>
            <person name="Turgeon B."/>
            <person name="Goodwin S."/>
            <person name="Spatafora J."/>
            <person name="Crous P."/>
            <person name="Grigoriev I."/>
        </authorList>
    </citation>
    <scope>NUCLEOTIDE SEQUENCE</scope>
    <source>
        <strain evidence="2">CBS 207.26</strain>
    </source>
</reference>
<accession>A0A6A6E7Y3</accession>
<dbReference type="EMBL" id="ML994632">
    <property type="protein sequence ID" value="KAF2185956.1"/>
    <property type="molecule type" value="Genomic_DNA"/>
</dbReference>
<gene>
    <name evidence="2" type="ORF">K469DRAFT_631827</name>
</gene>
<dbReference type="PANTHER" id="PTHR37577:SF1">
    <property type="entry name" value="INTEGRAL MEMBRANE PROTEIN"/>
    <property type="match status" value="1"/>
</dbReference>
<protein>
    <submittedName>
        <fullName evidence="2">Uncharacterized protein</fullName>
    </submittedName>
</protein>
<feature type="transmembrane region" description="Helical" evidence="1">
    <location>
        <begin position="24"/>
        <end position="50"/>
    </location>
</feature>
<feature type="transmembrane region" description="Helical" evidence="1">
    <location>
        <begin position="193"/>
        <end position="215"/>
    </location>
</feature>
<sequence>MGSEPNHQGCDCRNVDPKFSDANIAGPGVVGGFILTGSLTVIASYTTLWLHPIISLSKGEQPRLLQRASPHGLENPARFWVEILEDFLLQLSDQQLMTTLVLFVLAYIKYLDCSVICGADSLWHAADVVAFSSLTHATTLLTLRKYFRKHRGLATARVVIMYAIYALWLRVAVRMLQGPKSGSAKITPVIKFWYGAVSIEVVGVTWIYLVTYLPIFLSDDATRVRDAIASGEDLAESVQEWRGATKIRRLLSALTSYSLLGRLNPYAFVRRLVTRFARKFCDAYVGTTSVQRKTFLWWAAELLFPWSTAPVFLGVLWAFSLAALIFSLTQSRTDETWDLGQLLSMFMFVLPIQTLITHIANARQGSTERPEVKPNLV</sequence>
<keyword evidence="1" id="KW-0812">Transmembrane</keyword>
<feature type="transmembrane region" description="Helical" evidence="1">
    <location>
        <begin position="339"/>
        <end position="360"/>
    </location>
</feature>
<dbReference type="InterPro" id="IPR053018">
    <property type="entry name" value="Elsinochrome_Biosynth-Asso"/>
</dbReference>
<dbReference type="AlphaFoldDB" id="A0A6A6E7Y3"/>
<feature type="transmembrane region" description="Helical" evidence="1">
    <location>
        <begin position="302"/>
        <end position="327"/>
    </location>
</feature>
<dbReference type="Proteomes" id="UP000800200">
    <property type="component" value="Unassembled WGS sequence"/>
</dbReference>
<keyword evidence="1" id="KW-0472">Membrane</keyword>
<organism evidence="2 3">
    <name type="scientific">Zopfia rhizophila CBS 207.26</name>
    <dbReference type="NCBI Taxonomy" id="1314779"/>
    <lineage>
        <taxon>Eukaryota</taxon>
        <taxon>Fungi</taxon>
        <taxon>Dikarya</taxon>
        <taxon>Ascomycota</taxon>
        <taxon>Pezizomycotina</taxon>
        <taxon>Dothideomycetes</taxon>
        <taxon>Dothideomycetes incertae sedis</taxon>
        <taxon>Zopfiaceae</taxon>
        <taxon>Zopfia</taxon>
    </lineage>
</organism>
<name>A0A6A6E7Y3_9PEZI</name>
<dbReference type="OrthoDB" id="5427664at2759"/>
<dbReference type="PANTHER" id="PTHR37577">
    <property type="entry name" value="INTEGRAL MEMBRANE PROTEIN"/>
    <property type="match status" value="1"/>
</dbReference>
<proteinExistence type="predicted"/>
<feature type="transmembrane region" description="Helical" evidence="1">
    <location>
        <begin position="154"/>
        <end position="173"/>
    </location>
</feature>
<evidence type="ECO:0000256" key="1">
    <source>
        <dbReference type="SAM" id="Phobius"/>
    </source>
</evidence>
<keyword evidence="1" id="KW-1133">Transmembrane helix</keyword>